<dbReference type="Proteomes" id="UP001458946">
    <property type="component" value="Unassembled WGS sequence"/>
</dbReference>
<reference evidence="2 3" key="1">
    <citation type="submission" date="2024-02" db="EMBL/GenBank/DDBJ databases">
        <title>Deinococcus xinjiangensis NBRC 107630.</title>
        <authorList>
            <person name="Ichikawa N."/>
            <person name="Katano-Makiyama Y."/>
            <person name="Hidaka K."/>
        </authorList>
    </citation>
    <scope>NUCLEOTIDE SEQUENCE [LARGE SCALE GENOMIC DNA]</scope>
    <source>
        <strain evidence="2 3">NBRC 107630</strain>
    </source>
</reference>
<evidence type="ECO:0000256" key="1">
    <source>
        <dbReference type="SAM" id="MobiDB-lite"/>
    </source>
</evidence>
<dbReference type="EMBL" id="BAABRN010000001">
    <property type="protein sequence ID" value="GAA5500458.1"/>
    <property type="molecule type" value="Genomic_DNA"/>
</dbReference>
<comment type="caution">
    <text evidence="2">The sequence shown here is derived from an EMBL/GenBank/DDBJ whole genome shotgun (WGS) entry which is preliminary data.</text>
</comment>
<name>A0ABP9V589_9DEIO</name>
<organism evidence="2 3">
    <name type="scientific">Deinococcus xinjiangensis</name>
    <dbReference type="NCBI Taxonomy" id="457454"/>
    <lineage>
        <taxon>Bacteria</taxon>
        <taxon>Thermotogati</taxon>
        <taxon>Deinococcota</taxon>
        <taxon>Deinococci</taxon>
        <taxon>Deinococcales</taxon>
        <taxon>Deinococcaceae</taxon>
        <taxon>Deinococcus</taxon>
    </lineage>
</organism>
<gene>
    <name evidence="2" type="ORF">Dxin01_00179</name>
</gene>
<feature type="region of interest" description="Disordered" evidence="1">
    <location>
        <begin position="101"/>
        <end position="132"/>
    </location>
</feature>
<protein>
    <submittedName>
        <fullName evidence="2">Uncharacterized protein</fullName>
    </submittedName>
</protein>
<evidence type="ECO:0000313" key="3">
    <source>
        <dbReference type="Proteomes" id="UP001458946"/>
    </source>
</evidence>
<sequence length="183" mass="21081">MAAPVRLSDLQAPAWVWRTGSDRQVQMKPLSLATFAEAELMGCGLDELLDDRDQTKNFATWIELYAFLRSEPIDLVIEEVTQRPEIFTAFVKHVQKSFDAPEGEETEKYNHRKAKDPRERVRSPDDGRAMKEKREATDYSVLFDFVRYTRMSLEDIYRMSFRGLTALAQSLQKSPPQPSLFGA</sequence>
<accession>A0ABP9V589</accession>
<keyword evidence="3" id="KW-1185">Reference proteome</keyword>
<proteinExistence type="predicted"/>
<evidence type="ECO:0000313" key="2">
    <source>
        <dbReference type="EMBL" id="GAA5500458.1"/>
    </source>
</evidence>
<feature type="compositionally biased region" description="Basic and acidic residues" evidence="1">
    <location>
        <begin position="116"/>
        <end position="132"/>
    </location>
</feature>